<protein>
    <submittedName>
        <fullName evidence="1">Putative ovule protein</fullName>
    </submittedName>
</protein>
<dbReference type="AlphaFoldDB" id="A0A0V0GYR1"/>
<dbReference type="EMBL" id="GEDG01028338">
    <property type="protein sequence ID" value="JAP13252.1"/>
    <property type="molecule type" value="Transcribed_RNA"/>
</dbReference>
<reference evidence="1" key="1">
    <citation type="submission" date="2015-12" db="EMBL/GenBank/DDBJ databases">
        <title>Gene expression during late stages of embryo sac development: a critical building block for successful pollen-pistil interactions.</title>
        <authorList>
            <person name="Liu Y."/>
            <person name="Joly V."/>
            <person name="Sabar M."/>
            <person name="Matton D.P."/>
        </authorList>
    </citation>
    <scope>NUCLEOTIDE SEQUENCE</scope>
</reference>
<evidence type="ECO:0000313" key="1">
    <source>
        <dbReference type="EMBL" id="JAP13252.1"/>
    </source>
</evidence>
<sequence length="65" mass="7302">MFMSKVGGSIISEFYSAKFRNAVLSTMSASDMVRDIIVHSLKCRACEFSLISPSYSKRQWVAFGQ</sequence>
<proteinExistence type="predicted"/>
<organism evidence="1">
    <name type="scientific">Solanum chacoense</name>
    <name type="common">Chaco potato</name>
    <dbReference type="NCBI Taxonomy" id="4108"/>
    <lineage>
        <taxon>Eukaryota</taxon>
        <taxon>Viridiplantae</taxon>
        <taxon>Streptophyta</taxon>
        <taxon>Embryophyta</taxon>
        <taxon>Tracheophyta</taxon>
        <taxon>Spermatophyta</taxon>
        <taxon>Magnoliopsida</taxon>
        <taxon>eudicotyledons</taxon>
        <taxon>Gunneridae</taxon>
        <taxon>Pentapetalae</taxon>
        <taxon>asterids</taxon>
        <taxon>lamiids</taxon>
        <taxon>Solanales</taxon>
        <taxon>Solanaceae</taxon>
        <taxon>Solanoideae</taxon>
        <taxon>Solaneae</taxon>
        <taxon>Solanum</taxon>
    </lineage>
</organism>
<accession>A0A0V0GYR1</accession>
<name>A0A0V0GYR1_SOLCH</name>